<dbReference type="EMBL" id="SIHJ01000001">
    <property type="protein sequence ID" value="TWT37019.1"/>
    <property type="molecule type" value="Genomic_DNA"/>
</dbReference>
<protein>
    <submittedName>
        <fullName evidence="2">Uncharacterized protein</fullName>
    </submittedName>
</protein>
<feature type="region of interest" description="Disordered" evidence="1">
    <location>
        <begin position="1"/>
        <end position="35"/>
    </location>
</feature>
<comment type="caution">
    <text evidence="2">The sequence shown here is derived from an EMBL/GenBank/DDBJ whole genome shotgun (WGS) entry which is preliminary data.</text>
</comment>
<keyword evidence="3" id="KW-1185">Reference proteome</keyword>
<dbReference type="RefSeq" id="WP_146564386.1">
    <property type="nucleotide sequence ID" value="NZ_SIHJ01000001.1"/>
</dbReference>
<evidence type="ECO:0000313" key="3">
    <source>
        <dbReference type="Proteomes" id="UP000316714"/>
    </source>
</evidence>
<evidence type="ECO:0000313" key="2">
    <source>
        <dbReference type="EMBL" id="TWT37019.1"/>
    </source>
</evidence>
<gene>
    <name evidence="2" type="ORF">KOR34_19650</name>
</gene>
<feature type="compositionally biased region" description="Basic and acidic residues" evidence="1">
    <location>
        <begin position="25"/>
        <end position="35"/>
    </location>
</feature>
<organism evidence="2 3">
    <name type="scientific">Posidoniimonas corsicana</name>
    <dbReference type="NCBI Taxonomy" id="1938618"/>
    <lineage>
        <taxon>Bacteria</taxon>
        <taxon>Pseudomonadati</taxon>
        <taxon>Planctomycetota</taxon>
        <taxon>Planctomycetia</taxon>
        <taxon>Pirellulales</taxon>
        <taxon>Lacipirellulaceae</taxon>
        <taxon>Posidoniimonas</taxon>
    </lineage>
</organism>
<sequence length="222" mass="25841">MDGQGSEKGSQVLDSDIPSKRFPKRAPDKLYWEDPDHDTHMPDRLLSDAMWNYELASRAAIDSPECRRATWASVLAAFAAFEAHVNDYCYRLVRSAGSDLGELERNVCDEKYSVLREGQFKREKKNYPLEDRYTFLYTYRHQEPLNKTTTEWRNYLEAKRIRDQLTHPKPPLASPSPDDAKQVIEAVQGMLRVLLKDPTYFNDLIASFESLQNWVQQTEGRF</sequence>
<name>A0A5C5VGJ3_9BACT</name>
<evidence type="ECO:0000256" key="1">
    <source>
        <dbReference type="SAM" id="MobiDB-lite"/>
    </source>
</evidence>
<dbReference type="Proteomes" id="UP000316714">
    <property type="component" value="Unassembled WGS sequence"/>
</dbReference>
<reference evidence="2 3" key="1">
    <citation type="submission" date="2019-02" db="EMBL/GenBank/DDBJ databases">
        <title>Deep-cultivation of Planctomycetes and their phenomic and genomic characterization uncovers novel biology.</title>
        <authorList>
            <person name="Wiegand S."/>
            <person name="Jogler M."/>
            <person name="Boedeker C."/>
            <person name="Pinto D."/>
            <person name="Vollmers J."/>
            <person name="Rivas-Marin E."/>
            <person name="Kohn T."/>
            <person name="Peeters S.H."/>
            <person name="Heuer A."/>
            <person name="Rast P."/>
            <person name="Oberbeckmann S."/>
            <person name="Bunk B."/>
            <person name="Jeske O."/>
            <person name="Meyerdierks A."/>
            <person name="Storesund J.E."/>
            <person name="Kallscheuer N."/>
            <person name="Luecker S."/>
            <person name="Lage O.M."/>
            <person name="Pohl T."/>
            <person name="Merkel B.J."/>
            <person name="Hornburger P."/>
            <person name="Mueller R.-W."/>
            <person name="Bruemmer F."/>
            <person name="Labrenz M."/>
            <person name="Spormann A.M."/>
            <person name="Op Den Camp H."/>
            <person name="Overmann J."/>
            <person name="Amann R."/>
            <person name="Jetten M.S.M."/>
            <person name="Mascher T."/>
            <person name="Medema M.H."/>
            <person name="Devos D.P."/>
            <person name="Kaster A.-K."/>
            <person name="Ovreas L."/>
            <person name="Rohde M."/>
            <person name="Galperin M.Y."/>
            <person name="Jogler C."/>
        </authorList>
    </citation>
    <scope>NUCLEOTIDE SEQUENCE [LARGE SCALE GENOMIC DNA]</scope>
    <source>
        <strain evidence="2 3">KOR34</strain>
    </source>
</reference>
<accession>A0A5C5VGJ3</accession>
<dbReference type="AlphaFoldDB" id="A0A5C5VGJ3"/>
<proteinExistence type="predicted"/>